<dbReference type="OrthoDB" id="2417308at2759"/>
<evidence type="ECO:0000256" key="1">
    <source>
        <dbReference type="ARBA" id="ARBA00004141"/>
    </source>
</evidence>
<feature type="transmembrane region" description="Helical" evidence="6">
    <location>
        <begin position="199"/>
        <end position="223"/>
    </location>
</feature>
<name>A0A9P5D371_9HYPO</name>
<dbReference type="Proteomes" id="UP000749293">
    <property type="component" value="Unassembled WGS sequence"/>
</dbReference>
<dbReference type="AlphaFoldDB" id="A0A9P5D371"/>
<dbReference type="GO" id="GO:0022857">
    <property type="term" value="F:transmembrane transporter activity"/>
    <property type="evidence" value="ECO:0007669"/>
    <property type="project" value="InterPro"/>
</dbReference>
<feature type="transmembrane region" description="Helical" evidence="6">
    <location>
        <begin position="71"/>
        <end position="93"/>
    </location>
</feature>
<feature type="transmembrane region" description="Helical" evidence="6">
    <location>
        <begin position="40"/>
        <end position="59"/>
    </location>
</feature>
<dbReference type="RefSeq" id="XP_035320888.1">
    <property type="nucleotide sequence ID" value="XM_035469794.1"/>
</dbReference>
<dbReference type="PANTHER" id="PTHR45649">
    <property type="entry name" value="AMINO-ACID PERMEASE BAT1"/>
    <property type="match status" value="1"/>
</dbReference>
<feature type="transmembrane region" description="Helical" evidence="6">
    <location>
        <begin position="243"/>
        <end position="264"/>
    </location>
</feature>
<dbReference type="GeneID" id="55974052"/>
<dbReference type="InterPro" id="IPR004840">
    <property type="entry name" value="Amino_acid_permease_CS"/>
</dbReference>
<dbReference type="Gene3D" id="1.20.1740.10">
    <property type="entry name" value="Amino acid/polyamine transporter I"/>
    <property type="match status" value="1"/>
</dbReference>
<sequence length="556" mass="61262">MHTEIESQPPPIHPARDSQVDQDAADLAEFGHEQALSRKFSAWSMFFFAVSILGTWSVFAQDLSSGLTNGGPVTILWGLVLVTLCNLCVAVSLGELCSSMPTAVGQAYWVARIWPSELGRFTSYMCAWINTFGWWTIAASQNAFMADFILSMKVLYTPDWAYAGTGWISFLLYVAITIFLTVLNIAFGRRDYILPWFNNFVGITFIALFFVFTLAPVICVGIKEKLQYQSAGFVFGEWINQTGWSDGVTFLVGLVQAAYGLTAFDAAVHLAEEIPAPRKNVPRVLWLSVLMGALSGFIFMVACLFCIQDIDAVLNSTTTGTGFPFIDLLVQVMSIEGSSVLLSLFIFNGIGQAVSIMTTGSRLTWGFARDGGIPWSIYFSDINSYWQAPTRALWLQCALVSLVGVLYTFADTVLEAILSVSTIALTVSYAMPIIVLLVVGRDKLPPGSEFSLGRLGPLINWISIAYCVITTIFFLFPSEPNPTGSSMNYAIAVFGIMLVVSLTFWFIKGHKTYLRMEEGEARRIQARQLELSYVQGIDSGEGETIQDFKKAESVSN</sequence>
<organism evidence="7 8">
    <name type="scientific">Geosmithia morbida</name>
    <dbReference type="NCBI Taxonomy" id="1094350"/>
    <lineage>
        <taxon>Eukaryota</taxon>
        <taxon>Fungi</taxon>
        <taxon>Dikarya</taxon>
        <taxon>Ascomycota</taxon>
        <taxon>Pezizomycotina</taxon>
        <taxon>Sordariomycetes</taxon>
        <taxon>Hypocreomycetidae</taxon>
        <taxon>Hypocreales</taxon>
        <taxon>Bionectriaceae</taxon>
        <taxon>Geosmithia</taxon>
    </lineage>
</organism>
<keyword evidence="8" id="KW-1185">Reference proteome</keyword>
<keyword evidence="3 6" id="KW-0812">Transmembrane</keyword>
<comment type="subcellular location">
    <subcellularLocation>
        <location evidence="1">Membrane</location>
        <topology evidence="1">Multi-pass membrane protein</topology>
    </subcellularLocation>
</comment>
<keyword evidence="4 6" id="KW-1133">Transmembrane helix</keyword>
<keyword evidence="2" id="KW-0813">Transport</keyword>
<dbReference type="InterPro" id="IPR002293">
    <property type="entry name" value="AA/rel_permease1"/>
</dbReference>
<dbReference type="PROSITE" id="PS00218">
    <property type="entry name" value="AMINO_ACID_PERMEASE_1"/>
    <property type="match status" value="1"/>
</dbReference>
<dbReference type="GO" id="GO:0016020">
    <property type="term" value="C:membrane"/>
    <property type="evidence" value="ECO:0007669"/>
    <property type="project" value="UniProtKB-SubCell"/>
</dbReference>
<dbReference type="PIRSF" id="PIRSF006060">
    <property type="entry name" value="AA_transporter"/>
    <property type="match status" value="1"/>
</dbReference>
<feature type="transmembrane region" description="Helical" evidence="6">
    <location>
        <begin position="458"/>
        <end position="477"/>
    </location>
</feature>
<evidence type="ECO:0000256" key="6">
    <source>
        <dbReference type="SAM" id="Phobius"/>
    </source>
</evidence>
<feature type="transmembrane region" description="Helical" evidence="6">
    <location>
        <begin position="121"/>
        <end position="140"/>
    </location>
</feature>
<dbReference type="EMBL" id="JAANYQ010000010">
    <property type="protein sequence ID" value="KAF4122236.1"/>
    <property type="molecule type" value="Genomic_DNA"/>
</dbReference>
<evidence type="ECO:0000256" key="2">
    <source>
        <dbReference type="ARBA" id="ARBA00022448"/>
    </source>
</evidence>
<gene>
    <name evidence="7" type="ORF">GMORB2_7829</name>
</gene>
<evidence type="ECO:0000256" key="4">
    <source>
        <dbReference type="ARBA" id="ARBA00022989"/>
    </source>
</evidence>
<evidence type="ECO:0000313" key="8">
    <source>
        <dbReference type="Proteomes" id="UP000749293"/>
    </source>
</evidence>
<protein>
    <submittedName>
        <fullName evidence="7">Amino acid transporter</fullName>
    </submittedName>
</protein>
<accession>A0A9P5D371</accession>
<feature type="transmembrane region" description="Helical" evidence="6">
    <location>
        <begin position="328"/>
        <end position="347"/>
    </location>
</feature>
<feature type="transmembrane region" description="Helical" evidence="6">
    <location>
        <begin position="416"/>
        <end position="438"/>
    </location>
</feature>
<keyword evidence="5 6" id="KW-0472">Membrane</keyword>
<proteinExistence type="predicted"/>
<reference evidence="7" key="1">
    <citation type="submission" date="2020-03" db="EMBL/GenBank/DDBJ databases">
        <title>Site-based positive gene gene selection in Geosmithia morbida across the United States reveals a broad range of putative effectors and factors for local host and environmental adapation.</title>
        <authorList>
            <person name="Onufrak A."/>
            <person name="Murdoch R.W."/>
            <person name="Gazis R."/>
            <person name="Huff M."/>
            <person name="Staton M."/>
            <person name="Klingeman W."/>
            <person name="Hadziabdic D."/>
        </authorList>
    </citation>
    <scope>NUCLEOTIDE SEQUENCE</scope>
    <source>
        <strain evidence="7">1262</strain>
    </source>
</reference>
<feature type="transmembrane region" description="Helical" evidence="6">
    <location>
        <begin position="392"/>
        <end position="410"/>
    </location>
</feature>
<dbReference type="Pfam" id="PF13520">
    <property type="entry name" value="AA_permease_2"/>
    <property type="match status" value="1"/>
</dbReference>
<dbReference type="GO" id="GO:0006865">
    <property type="term" value="P:amino acid transport"/>
    <property type="evidence" value="ECO:0007669"/>
    <property type="project" value="InterPro"/>
</dbReference>
<comment type="caution">
    <text evidence="7">The sequence shown here is derived from an EMBL/GenBank/DDBJ whole genome shotgun (WGS) entry which is preliminary data.</text>
</comment>
<evidence type="ECO:0000256" key="3">
    <source>
        <dbReference type="ARBA" id="ARBA00022692"/>
    </source>
</evidence>
<feature type="transmembrane region" description="Helical" evidence="6">
    <location>
        <begin position="489"/>
        <end position="507"/>
    </location>
</feature>
<evidence type="ECO:0000313" key="7">
    <source>
        <dbReference type="EMBL" id="KAF4122236.1"/>
    </source>
</evidence>
<feature type="transmembrane region" description="Helical" evidence="6">
    <location>
        <begin position="284"/>
        <end position="308"/>
    </location>
</feature>
<dbReference type="PANTHER" id="PTHR45649:SF22">
    <property type="entry name" value="TRANSPORTER, PUTATIVE (EUROFUNG)-RELATED"/>
    <property type="match status" value="1"/>
</dbReference>
<evidence type="ECO:0000256" key="5">
    <source>
        <dbReference type="ARBA" id="ARBA00023136"/>
    </source>
</evidence>
<feature type="transmembrane region" description="Helical" evidence="6">
    <location>
        <begin position="160"/>
        <end position="187"/>
    </location>
</feature>